<evidence type="ECO:0000313" key="12">
    <source>
        <dbReference type="EMBL" id="WRO23515.1"/>
    </source>
</evidence>
<dbReference type="InterPro" id="IPR036425">
    <property type="entry name" value="MoaB/Mog-like_dom_sf"/>
</dbReference>
<dbReference type="KEGG" id="dbc:MFMK1_003377"/>
<dbReference type="Gene3D" id="3.40.190.10">
    <property type="entry name" value="Periplasmic binding protein-like II"/>
    <property type="match status" value="1"/>
</dbReference>
<dbReference type="AlphaFoldDB" id="A0AAU0URS5"/>
<dbReference type="Gene3D" id="3.40.980.10">
    <property type="entry name" value="MoaB/Mog-like domain"/>
    <property type="match status" value="1"/>
</dbReference>
<dbReference type="PANTHER" id="PTHR10192:SF16">
    <property type="entry name" value="MOLYBDOPTERIN MOLYBDENUMTRANSFERASE"/>
    <property type="match status" value="1"/>
</dbReference>
<keyword evidence="7 10" id="KW-0500">Molybdenum</keyword>
<evidence type="ECO:0000256" key="7">
    <source>
        <dbReference type="ARBA" id="ARBA00022505"/>
    </source>
</evidence>
<gene>
    <name evidence="12" type="ORF">MFMK1_003377</name>
</gene>
<comment type="catalytic activity">
    <reaction evidence="9">
        <text>adenylyl-molybdopterin + molybdate = Mo-molybdopterin + AMP + H(+)</text>
        <dbReference type="Rhea" id="RHEA:35047"/>
        <dbReference type="ChEBI" id="CHEBI:15378"/>
        <dbReference type="ChEBI" id="CHEBI:36264"/>
        <dbReference type="ChEBI" id="CHEBI:62727"/>
        <dbReference type="ChEBI" id="CHEBI:71302"/>
        <dbReference type="ChEBI" id="CHEBI:456215"/>
        <dbReference type="EC" id="2.10.1.1"/>
    </reaction>
</comment>
<dbReference type="SUPFAM" id="SSF53218">
    <property type="entry name" value="Molybdenum cofactor biosynthesis proteins"/>
    <property type="match status" value="1"/>
</dbReference>
<comment type="function">
    <text evidence="1 10">Catalyzes the insertion of molybdate into adenylated molybdopterin with the concomitant release of AMP.</text>
</comment>
<keyword evidence="8 10" id="KW-0501">Molybdenum cofactor biosynthesis</keyword>
<evidence type="ECO:0000256" key="2">
    <source>
        <dbReference type="ARBA" id="ARBA00003487"/>
    </source>
</evidence>
<evidence type="ECO:0000256" key="6">
    <source>
        <dbReference type="ARBA" id="ARBA00021108"/>
    </source>
</evidence>
<dbReference type="InterPro" id="IPR024370">
    <property type="entry name" value="PBP_domain"/>
</dbReference>
<dbReference type="InterPro" id="IPR008284">
    <property type="entry name" value="MoCF_biosynth_CS"/>
</dbReference>
<keyword evidence="10" id="KW-0460">Magnesium</keyword>
<protein>
    <recommendedName>
        <fullName evidence="6 10">Molybdopterin molybdenumtransferase</fullName>
        <ecNumber evidence="5 10">2.10.1.1</ecNumber>
    </recommendedName>
</protein>
<evidence type="ECO:0000256" key="3">
    <source>
        <dbReference type="ARBA" id="ARBA00005046"/>
    </source>
</evidence>
<dbReference type="RefSeq" id="WP_366922897.1">
    <property type="nucleotide sequence ID" value="NZ_CP121694.1"/>
</dbReference>
<sequence>MRRVYLENKEYQGARSEFVAQLEQLGALEPLAGKLMPIRDSLGMVTAEAVVSKSSVPHYHASAMDGIAVRAEDTYQARETNPVVLTLDEDAVEVDTGDPLPSQFNAVIMVEEVQFIDNGKVEIIAAASPWQHVRAIGEDMIKGEVIIPSNHTLTAPDLGAVIAGGIKDIEVRRQPKVAVIPTGSELVPPGETPARGEIVEFNSTMLGGLFTQWGALVTTFPIIKDKYELIRDAMAKAVSENDIVIVNAGSSAGREDFTAAALAELGNVVTHGVAIKPGKPVILGYIDKTPVIGVPGYPVSAALTAKLFVYPLVRALRGQGTAEGERVKALLSRSLHSTLGMEEFVRVRLGQVGEKLIAAPLGRGAGVITSLVKADGMLVLDRLSEGRLAGETIMVELFRDQAEIRRTLMISGSHDMTLDIIDSIMRERYLGYSVASAHVGSLGGLVGLRDVEAHCAGTHLLDPASGEYNITYVKQHLQDKALLVHLTYREQGLMVAPGNPKGIKNLRSLAQEDIVFINRQKGSGTRVLLDFRLKEEGIDPRQIQGYRREEYTHLSAAAAVANGAADAALGIRAAAKALGLDFVPVDRERYDICIPRQLMDTPLIAKMLEIIRSEEFRRRAKALGGYDASNSGSIIWLPGEEDQDA</sequence>
<dbReference type="GO" id="GO:0061599">
    <property type="term" value="F:molybdopterin molybdotransferase activity"/>
    <property type="evidence" value="ECO:0007669"/>
    <property type="project" value="UniProtKB-UniRule"/>
</dbReference>
<feature type="domain" description="MoaB/Mog" evidence="11">
    <location>
        <begin position="178"/>
        <end position="315"/>
    </location>
</feature>
<dbReference type="GO" id="GO:0046872">
    <property type="term" value="F:metal ion binding"/>
    <property type="evidence" value="ECO:0007669"/>
    <property type="project" value="UniProtKB-UniRule"/>
</dbReference>
<dbReference type="InterPro" id="IPR038987">
    <property type="entry name" value="MoeA-like"/>
</dbReference>
<organism evidence="12 13">
    <name type="scientific">Metallumcola ferriviriculae</name>
    <dbReference type="NCBI Taxonomy" id="3039180"/>
    <lineage>
        <taxon>Bacteria</taxon>
        <taxon>Bacillati</taxon>
        <taxon>Bacillota</taxon>
        <taxon>Clostridia</taxon>
        <taxon>Neomoorellales</taxon>
        <taxon>Desulfitibacteraceae</taxon>
        <taxon>Metallumcola</taxon>
    </lineage>
</organism>
<dbReference type="Pfam" id="PF03454">
    <property type="entry name" value="MoeA_C"/>
    <property type="match status" value="1"/>
</dbReference>
<dbReference type="Gene3D" id="2.40.340.10">
    <property type="entry name" value="MoeA, C-terminal, domain IV"/>
    <property type="match status" value="1"/>
</dbReference>
<keyword evidence="10" id="KW-0479">Metal-binding</keyword>
<dbReference type="PROSITE" id="PS01079">
    <property type="entry name" value="MOCF_BIOSYNTHESIS_2"/>
    <property type="match status" value="1"/>
</dbReference>
<evidence type="ECO:0000256" key="9">
    <source>
        <dbReference type="ARBA" id="ARBA00047317"/>
    </source>
</evidence>
<reference evidence="12 13" key="1">
    <citation type="submission" date="2023-04" db="EMBL/GenBank/DDBJ databases">
        <authorList>
            <person name="Hsu D."/>
        </authorList>
    </citation>
    <scope>NUCLEOTIDE SEQUENCE [LARGE SCALE GENOMIC DNA]</scope>
    <source>
        <strain evidence="12 13">MK1</strain>
    </source>
</reference>
<comment type="pathway">
    <text evidence="3 10">Cofactor biosynthesis; molybdopterin biosynthesis.</text>
</comment>
<proteinExistence type="inferred from homology"/>
<evidence type="ECO:0000256" key="1">
    <source>
        <dbReference type="ARBA" id="ARBA00002901"/>
    </source>
</evidence>
<dbReference type="EMBL" id="CP121694">
    <property type="protein sequence ID" value="WRO23515.1"/>
    <property type="molecule type" value="Genomic_DNA"/>
</dbReference>
<evidence type="ECO:0000256" key="8">
    <source>
        <dbReference type="ARBA" id="ARBA00023150"/>
    </source>
</evidence>
<dbReference type="Gene3D" id="3.90.105.10">
    <property type="entry name" value="Molybdopterin biosynthesis moea protein, domain 2"/>
    <property type="match status" value="1"/>
</dbReference>
<dbReference type="EC" id="2.10.1.1" evidence="5 10"/>
<dbReference type="InterPro" id="IPR005110">
    <property type="entry name" value="MoeA_linker/N"/>
</dbReference>
<dbReference type="InterPro" id="IPR005111">
    <property type="entry name" value="MoeA_C_domain_IV"/>
</dbReference>
<dbReference type="SUPFAM" id="SSF63882">
    <property type="entry name" value="MoeA N-terminal region -like"/>
    <property type="match status" value="1"/>
</dbReference>
<evidence type="ECO:0000259" key="11">
    <source>
        <dbReference type="SMART" id="SM00852"/>
    </source>
</evidence>
<evidence type="ECO:0000256" key="5">
    <source>
        <dbReference type="ARBA" id="ARBA00013269"/>
    </source>
</evidence>
<dbReference type="Proteomes" id="UP001329915">
    <property type="component" value="Chromosome"/>
</dbReference>
<evidence type="ECO:0000256" key="10">
    <source>
        <dbReference type="RuleBase" id="RU365090"/>
    </source>
</evidence>
<dbReference type="GO" id="GO:0006777">
    <property type="term" value="P:Mo-molybdopterin cofactor biosynthetic process"/>
    <property type="evidence" value="ECO:0007669"/>
    <property type="project" value="UniProtKB-UniRule"/>
</dbReference>
<dbReference type="Gene3D" id="2.170.190.11">
    <property type="entry name" value="Molybdopterin biosynthesis moea protein, domain 3"/>
    <property type="match status" value="1"/>
</dbReference>
<dbReference type="InterPro" id="IPR036135">
    <property type="entry name" value="MoeA_linker/N_sf"/>
</dbReference>
<dbReference type="Pfam" id="PF12727">
    <property type="entry name" value="PBP_like"/>
    <property type="match status" value="1"/>
</dbReference>
<dbReference type="SUPFAM" id="SSF63867">
    <property type="entry name" value="MoeA C-terminal domain-like"/>
    <property type="match status" value="1"/>
</dbReference>
<comment type="similarity">
    <text evidence="4 10">Belongs to the MoeA family.</text>
</comment>
<dbReference type="CDD" id="cd00887">
    <property type="entry name" value="MoeA"/>
    <property type="match status" value="1"/>
</dbReference>
<keyword evidence="10" id="KW-0808">Transferase</keyword>
<accession>A0AAU0URS5</accession>
<dbReference type="SUPFAM" id="SSF53850">
    <property type="entry name" value="Periplasmic binding protein-like II"/>
    <property type="match status" value="1"/>
</dbReference>
<keyword evidence="13" id="KW-1185">Reference proteome</keyword>
<evidence type="ECO:0000256" key="4">
    <source>
        <dbReference type="ARBA" id="ARBA00010763"/>
    </source>
</evidence>
<dbReference type="Pfam" id="PF03453">
    <property type="entry name" value="MoeA_N"/>
    <property type="match status" value="1"/>
</dbReference>
<comment type="cofactor">
    <cofactor evidence="10">
        <name>Mg(2+)</name>
        <dbReference type="ChEBI" id="CHEBI:18420"/>
    </cofactor>
</comment>
<name>A0AAU0URS5_9FIRM</name>
<dbReference type="GO" id="GO:0005829">
    <property type="term" value="C:cytosol"/>
    <property type="evidence" value="ECO:0007669"/>
    <property type="project" value="TreeGrafter"/>
</dbReference>
<dbReference type="SMART" id="SM00852">
    <property type="entry name" value="MoCF_biosynth"/>
    <property type="match status" value="1"/>
</dbReference>
<dbReference type="InterPro" id="IPR001453">
    <property type="entry name" value="MoaB/Mog_dom"/>
</dbReference>
<evidence type="ECO:0000313" key="13">
    <source>
        <dbReference type="Proteomes" id="UP001329915"/>
    </source>
</evidence>
<comment type="function">
    <text evidence="2">May be involved in the biosynthesis of molybdopterin.</text>
</comment>
<dbReference type="InterPro" id="IPR036688">
    <property type="entry name" value="MoeA_C_domain_IV_sf"/>
</dbReference>
<dbReference type="NCBIfam" id="NF011068">
    <property type="entry name" value="PRK14498.1"/>
    <property type="match status" value="1"/>
</dbReference>
<dbReference type="PANTHER" id="PTHR10192">
    <property type="entry name" value="MOLYBDOPTERIN BIOSYNTHESIS PROTEIN"/>
    <property type="match status" value="1"/>
</dbReference>
<dbReference type="Pfam" id="PF00994">
    <property type="entry name" value="MoCF_biosynth"/>
    <property type="match status" value="1"/>
</dbReference>